<dbReference type="EMBL" id="FOJX01000001">
    <property type="protein sequence ID" value="SFA70511.1"/>
    <property type="molecule type" value="Genomic_DNA"/>
</dbReference>
<evidence type="ECO:0000256" key="1">
    <source>
        <dbReference type="SAM" id="SignalP"/>
    </source>
</evidence>
<sequence length="231" mass="25983">MKPHTYRLVFAALLLTMLAVFGIAFTADSEPQNSSLKTDGMKDAKLAEEKMMSKQEERIVSKDKKILVVCYSFSRGNTRKIAKQLQTVLDADYAEIEPTHPYPPYGGWNSEVTEQGKREVEAGFMPEIKPLAVNIADYDIIAVGTPTWWFTMAPPMHTFLKSQDWTGKTVIPFMTHGGWPGHVITDIKEYCAGAEFAADMEIQFDSEGGDHMLTSQADIDAWLEGLRRELR</sequence>
<organism evidence="3 4">
    <name type="scientific">Selenomonas ruminantium</name>
    <dbReference type="NCBI Taxonomy" id="971"/>
    <lineage>
        <taxon>Bacteria</taxon>
        <taxon>Bacillati</taxon>
        <taxon>Bacillota</taxon>
        <taxon>Negativicutes</taxon>
        <taxon>Selenomonadales</taxon>
        <taxon>Selenomonadaceae</taxon>
        <taxon>Selenomonas</taxon>
    </lineage>
</organism>
<dbReference type="RefSeq" id="WP_177188138.1">
    <property type="nucleotide sequence ID" value="NZ_FOJX01000001.1"/>
</dbReference>
<accession>A0A1I0V2K1</accession>
<reference evidence="3 4" key="1">
    <citation type="submission" date="2016-10" db="EMBL/GenBank/DDBJ databases">
        <authorList>
            <person name="de Groot N.N."/>
        </authorList>
    </citation>
    <scope>NUCLEOTIDE SEQUENCE [LARGE SCALE GENOMIC DNA]</scope>
    <source>
        <strain evidence="3 4">L14</strain>
    </source>
</reference>
<dbReference type="PROSITE" id="PS50902">
    <property type="entry name" value="FLAVODOXIN_LIKE"/>
    <property type="match status" value="1"/>
</dbReference>
<dbReference type="PANTHER" id="PTHR39201:SF1">
    <property type="entry name" value="FLAVODOXIN-LIKE DOMAIN-CONTAINING PROTEIN"/>
    <property type="match status" value="1"/>
</dbReference>
<dbReference type="AlphaFoldDB" id="A0A1I0V2K1"/>
<protein>
    <submittedName>
        <fullName evidence="3">Flavodoxin</fullName>
    </submittedName>
</protein>
<evidence type="ECO:0000313" key="4">
    <source>
        <dbReference type="Proteomes" id="UP000183843"/>
    </source>
</evidence>
<feature type="domain" description="Flavodoxin-like" evidence="2">
    <location>
        <begin position="67"/>
        <end position="227"/>
    </location>
</feature>
<dbReference type="GO" id="GO:0016651">
    <property type="term" value="F:oxidoreductase activity, acting on NAD(P)H"/>
    <property type="evidence" value="ECO:0007669"/>
    <property type="project" value="UniProtKB-ARBA"/>
</dbReference>
<name>A0A1I0V2K1_SELRU</name>
<dbReference type="InterPro" id="IPR008254">
    <property type="entry name" value="Flavodoxin/NO_synth"/>
</dbReference>
<gene>
    <name evidence="3" type="ORF">SAMN05216587_101192</name>
</gene>
<dbReference type="GO" id="GO:0010181">
    <property type="term" value="F:FMN binding"/>
    <property type="evidence" value="ECO:0007669"/>
    <property type="project" value="InterPro"/>
</dbReference>
<keyword evidence="1" id="KW-0732">Signal</keyword>
<dbReference type="Proteomes" id="UP000183843">
    <property type="component" value="Unassembled WGS sequence"/>
</dbReference>
<feature type="chain" id="PRO_5010216756" evidence="1">
    <location>
        <begin position="27"/>
        <end position="231"/>
    </location>
</feature>
<feature type="signal peptide" evidence="1">
    <location>
        <begin position="1"/>
        <end position="26"/>
    </location>
</feature>
<dbReference type="Gene3D" id="3.40.50.360">
    <property type="match status" value="1"/>
</dbReference>
<dbReference type="SUPFAM" id="SSF52218">
    <property type="entry name" value="Flavoproteins"/>
    <property type="match status" value="1"/>
</dbReference>
<dbReference type="PANTHER" id="PTHR39201">
    <property type="entry name" value="EXPORTED PROTEIN-RELATED"/>
    <property type="match status" value="1"/>
</dbReference>
<proteinExistence type="predicted"/>
<dbReference type="Pfam" id="PF12682">
    <property type="entry name" value="Flavodoxin_4"/>
    <property type="match status" value="1"/>
</dbReference>
<dbReference type="InterPro" id="IPR029039">
    <property type="entry name" value="Flavoprotein-like_sf"/>
</dbReference>
<evidence type="ECO:0000313" key="3">
    <source>
        <dbReference type="EMBL" id="SFA70511.1"/>
    </source>
</evidence>
<evidence type="ECO:0000259" key="2">
    <source>
        <dbReference type="PROSITE" id="PS50902"/>
    </source>
</evidence>